<dbReference type="InterPro" id="IPR014762">
    <property type="entry name" value="DNA_mismatch_repair_CS"/>
</dbReference>
<dbReference type="PROSITE" id="PS00058">
    <property type="entry name" value="DNA_MISMATCH_REPAIR_1"/>
    <property type="match status" value="1"/>
</dbReference>
<dbReference type="SUPFAM" id="SSF53955">
    <property type="entry name" value="Lysozyme-like"/>
    <property type="match status" value="1"/>
</dbReference>
<organism evidence="3 4">
    <name type="scientific">Saccharopolyspora gloriosae</name>
    <dbReference type="NCBI Taxonomy" id="455344"/>
    <lineage>
        <taxon>Bacteria</taxon>
        <taxon>Bacillati</taxon>
        <taxon>Actinomycetota</taxon>
        <taxon>Actinomycetes</taxon>
        <taxon>Pseudonocardiales</taxon>
        <taxon>Pseudonocardiaceae</taxon>
        <taxon>Saccharopolyspora</taxon>
    </lineage>
</organism>
<accession>A0A840NHE2</accession>
<feature type="domain" description="Transglycosylase SLT" evidence="2">
    <location>
        <begin position="120"/>
        <end position="212"/>
    </location>
</feature>
<dbReference type="InterPro" id="IPR043992">
    <property type="entry name" value="SLT_3"/>
</dbReference>
<evidence type="ECO:0000313" key="4">
    <source>
        <dbReference type="Proteomes" id="UP000580474"/>
    </source>
</evidence>
<dbReference type="RefSeq" id="WP_246456721.1">
    <property type="nucleotide sequence ID" value="NZ_JACHIV010000001.1"/>
</dbReference>
<keyword evidence="4" id="KW-1185">Reference proteome</keyword>
<name>A0A840NHE2_9PSEU</name>
<proteinExistence type="predicted"/>
<evidence type="ECO:0000256" key="1">
    <source>
        <dbReference type="SAM" id="MobiDB-lite"/>
    </source>
</evidence>
<evidence type="ECO:0000259" key="2">
    <source>
        <dbReference type="Pfam" id="PF18896"/>
    </source>
</evidence>
<sequence>MSAALGRIGDVRSGLTSEDRHRIMSTSFRSLAIMSGHAGTPIGKNRPRTGMFHLFPPSTENSVHCARRFRFVTEIDRDDRFPPENPQRFLFAGNTRFHRLPGSGVPILLTVTTLSPEQIAQHAYDAGFRGEALSTAVAVAMAESSGNTEAHNGQEPDDSYGLWQINLHGDLGPGRRERFGLSSDDELLDPAKNAEAAYSIAGNGENFVPWSTYNDGTYKEHLDEAQKAAAAIEGGGDTGPSGPPGGSTEQPSGPPADSGGQDNGFTVETDLLTDYAKAVEGIAEELGNIGKRALDSVTGLAPNSFGEVGEETGFAGALADLSKSLDKQVAAVGESARSLGQAAADAAKTYLDADDESIKALEGVLKL</sequence>
<dbReference type="InterPro" id="IPR023346">
    <property type="entry name" value="Lysozyme-like_dom_sf"/>
</dbReference>
<protein>
    <recommendedName>
        <fullName evidence="2">Transglycosylase SLT domain-containing protein</fullName>
    </recommendedName>
</protein>
<reference evidence="3 4" key="1">
    <citation type="submission" date="2020-08" db="EMBL/GenBank/DDBJ databases">
        <title>Sequencing the genomes of 1000 actinobacteria strains.</title>
        <authorList>
            <person name="Klenk H.-P."/>
        </authorList>
    </citation>
    <scope>NUCLEOTIDE SEQUENCE [LARGE SCALE GENOMIC DNA]</scope>
    <source>
        <strain evidence="3 4">DSM 45582</strain>
    </source>
</reference>
<dbReference type="EMBL" id="JACHIV010000001">
    <property type="protein sequence ID" value="MBB5068709.1"/>
    <property type="molecule type" value="Genomic_DNA"/>
</dbReference>
<dbReference type="Pfam" id="PF18896">
    <property type="entry name" value="SLT_3"/>
    <property type="match status" value="1"/>
</dbReference>
<dbReference type="Gene3D" id="1.10.530.10">
    <property type="match status" value="1"/>
</dbReference>
<dbReference type="AlphaFoldDB" id="A0A840NHE2"/>
<gene>
    <name evidence="3" type="ORF">BJ969_001797</name>
</gene>
<dbReference type="Proteomes" id="UP000580474">
    <property type="component" value="Unassembled WGS sequence"/>
</dbReference>
<comment type="caution">
    <text evidence="3">The sequence shown here is derived from an EMBL/GenBank/DDBJ whole genome shotgun (WGS) entry which is preliminary data.</text>
</comment>
<feature type="region of interest" description="Disordered" evidence="1">
    <location>
        <begin position="232"/>
        <end position="266"/>
    </location>
</feature>
<evidence type="ECO:0000313" key="3">
    <source>
        <dbReference type="EMBL" id="MBB5068709.1"/>
    </source>
</evidence>